<reference evidence="1" key="1">
    <citation type="journal article" date="2015" name="Nature">
        <title>Complex archaea that bridge the gap between prokaryotes and eukaryotes.</title>
        <authorList>
            <person name="Spang A."/>
            <person name="Saw J.H."/>
            <person name="Jorgensen S.L."/>
            <person name="Zaremba-Niedzwiedzka K."/>
            <person name="Martijn J."/>
            <person name="Lind A.E."/>
            <person name="van Eijk R."/>
            <person name="Schleper C."/>
            <person name="Guy L."/>
            <person name="Ettema T.J."/>
        </authorList>
    </citation>
    <scope>NUCLEOTIDE SEQUENCE</scope>
</reference>
<comment type="caution">
    <text evidence="1">The sequence shown here is derived from an EMBL/GenBank/DDBJ whole genome shotgun (WGS) entry which is preliminary data.</text>
</comment>
<accession>A0A0F9MVK9</accession>
<proteinExistence type="predicted"/>
<dbReference type="EMBL" id="LAZR01004308">
    <property type="protein sequence ID" value="KKN09774.1"/>
    <property type="molecule type" value="Genomic_DNA"/>
</dbReference>
<gene>
    <name evidence="1" type="ORF">LCGC14_1043330</name>
</gene>
<sequence>MTVPLDDYFTRINAMVKEALPDYRDTPDRTVGDGGAKWFVIKLNAMPKDTGQATKVKKYTLTWGIMLVHGASSLGNKGVMRAWMYADIAAINNYFDKRGDLLLDTQSNPADYISGFRPGTLQLNFIDEGDFDKMRATRYTLQFRHDDILDSQQV</sequence>
<dbReference type="AlphaFoldDB" id="A0A0F9MVK9"/>
<evidence type="ECO:0000313" key="1">
    <source>
        <dbReference type="EMBL" id="KKN09774.1"/>
    </source>
</evidence>
<organism evidence="1">
    <name type="scientific">marine sediment metagenome</name>
    <dbReference type="NCBI Taxonomy" id="412755"/>
    <lineage>
        <taxon>unclassified sequences</taxon>
        <taxon>metagenomes</taxon>
        <taxon>ecological metagenomes</taxon>
    </lineage>
</organism>
<name>A0A0F9MVK9_9ZZZZ</name>
<protein>
    <submittedName>
        <fullName evidence="1">Uncharacterized protein</fullName>
    </submittedName>
</protein>